<dbReference type="InterPro" id="IPR017937">
    <property type="entry name" value="Thioredoxin_CS"/>
</dbReference>
<keyword evidence="4" id="KW-1015">Disulfide bond</keyword>
<evidence type="ECO:0000256" key="7">
    <source>
        <dbReference type="RuleBase" id="RU004208"/>
    </source>
</evidence>
<dbReference type="GO" id="GO:0006457">
    <property type="term" value="P:protein folding"/>
    <property type="evidence" value="ECO:0007669"/>
    <property type="project" value="TreeGrafter"/>
</dbReference>
<dbReference type="Proteomes" id="UP000270296">
    <property type="component" value="Unassembled WGS sequence"/>
</dbReference>
<gene>
    <name evidence="9" type="ORF">SBAD_LOCUS11044</name>
</gene>
<evidence type="ECO:0000256" key="4">
    <source>
        <dbReference type="ARBA" id="ARBA00023157"/>
    </source>
</evidence>
<proteinExistence type="inferred from homology"/>
<evidence type="ECO:0000256" key="6">
    <source>
        <dbReference type="ARBA" id="ARBA00023284"/>
    </source>
</evidence>
<keyword evidence="10" id="KW-1185">Reference proteome</keyword>
<reference evidence="11" key="1">
    <citation type="submission" date="2016-06" db="UniProtKB">
        <authorList>
            <consortium name="WormBaseParasite"/>
        </authorList>
    </citation>
    <scope>IDENTIFICATION</scope>
</reference>
<evidence type="ECO:0000313" key="10">
    <source>
        <dbReference type="Proteomes" id="UP000270296"/>
    </source>
</evidence>
<dbReference type="PROSITE" id="PS51352">
    <property type="entry name" value="THIOREDOXIN_2"/>
    <property type="match status" value="1"/>
</dbReference>
<organism evidence="11">
    <name type="scientific">Soboliphyme baturini</name>
    <dbReference type="NCBI Taxonomy" id="241478"/>
    <lineage>
        <taxon>Eukaryota</taxon>
        <taxon>Metazoa</taxon>
        <taxon>Ecdysozoa</taxon>
        <taxon>Nematoda</taxon>
        <taxon>Enoplea</taxon>
        <taxon>Dorylaimia</taxon>
        <taxon>Dioctophymatida</taxon>
        <taxon>Dioctophymatoidea</taxon>
        <taxon>Soboliphymatidae</taxon>
        <taxon>Soboliphyme</taxon>
    </lineage>
</organism>
<dbReference type="InterPro" id="IPR005788">
    <property type="entry name" value="PDI_thioredoxin-like_dom"/>
</dbReference>
<dbReference type="WBParaSite" id="SBAD_0001142101-mRNA-1">
    <property type="protein sequence ID" value="SBAD_0001142101-mRNA-1"/>
    <property type="gene ID" value="SBAD_0001142101"/>
</dbReference>
<dbReference type="GO" id="GO:0034976">
    <property type="term" value="P:response to endoplasmic reticulum stress"/>
    <property type="evidence" value="ECO:0007669"/>
    <property type="project" value="TreeGrafter"/>
</dbReference>
<dbReference type="OrthoDB" id="427280at2759"/>
<accession>A0A183J596</accession>
<feature type="domain" description="Thioredoxin" evidence="8">
    <location>
        <begin position="10"/>
        <end position="131"/>
    </location>
</feature>
<keyword evidence="3" id="KW-0677">Repeat</keyword>
<evidence type="ECO:0000256" key="1">
    <source>
        <dbReference type="ARBA" id="ARBA00006347"/>
    </source>
</evidence>
<name>A0A183J596_9BILA</name>
<keyword evidence="2" id="KW-0732">Signal</keyword>
<dbReference type="InterPro" id="IPR013766">
    <property type="entry name" value="Thioredoxin_domain"/>
</dbReference>
<evidence type="ECO:0000256" key="3">
    <source>
        <dbReference type="ARBA" id="ARBA00022737"/>
    </source>
</evidence>
<evidence type="ECO:0000313" key="11">
    <source>
        <dbReference type="WBParaSite" id="SBAD_0001142101-mRNA-1"/>
    </source>
</evidence>
<sequence length="139" mass="15504">MSVLGNVKLYIKSEPVPQFDAGPVKTVVGSTFRKIVLDETKDVLIELYAPWCGHCKALEPVYKELATQLRSDANLVIAKMNAIDNDSPVEYSVNGFPTIYFAPSGKKEKPISYSGERKVEDFINFLKQNAVVSFKKSEL</sequence>
<dbReference type="NCBIfam" id="TIGR01126">
    <property type="entry name" value="pdi_dom"/>
    <property type="match status" value="1"/>
</dbReference>
<dbReference type="PANTHER" id="PTHR18929:SF210">
    <property type="entry name" value="PROTEIN DISULFIDE-ISOMERASE A4"/>
    <property type="match status" value="1"/>
</dbReference>
<dbReference type="CDD" id="cd02995">
    <property type="entry name" value="PDI_a_PDI_a'_C"/>
    <property type="match status" value="1"/>
</dbReference>
<keyword evidence="6" id="KW-0676">Redox-active center</keyword>
<dbReference type="Gene3D" id="3.40.30.10">
    <property type="entry name" value="Glutaredoxin"/>
    <property type="match status" value="1"/>
</dbReference>
<dbReference type="FunFam" id="3.40.30.10:FF:000045">
    <property type="entry name" value="Disulfide-isomerase A3"/>
    <property type="match status" value="1"/>
</dbReference>
<dbReference type="PANTHER" id="PTHR18929">
    <property type="entry name" value="PROTEIN DISULFIDE ISOMERASE"/>
    <property type="match status" value="1"/>
</dbReference>
<dbReference type="PROSITE" id="PS00194">
    <property type="entry name" value="THIOREDOXIN_1"/>
    <property type="match status" value="1"/>
</dbReference>
<comment type="similarity">
    <text evidence="1 7">Belongs to the protein disulfide isomerase family.</text>
</comment>
<dbReference type="AlphaFoldDB" id="A0A183J596"/>
<dbReference type="PRINTS" id="PR00421">
    <property type="entry name" value="THIOREDOXIN"/>
</dbReference>
<dbReference type="EMBL" id="UZAM01014977">
    <property type="protein sequence ID" value="VDP36652.1"/>
    <property type="molecule type" value="Genomic_DNA"/>
</dbReference>
<evidence type="ECO:0000259" key="8">
    <source>
        <dbReference type="PROSITE" id="PS51352"/>
    </source>
</evidence>
<keyword evidence="5" id="KW-0413">Isomerase</keyword>
<dbReference type="InterPro" id="IPR036249">
    <property type="entry name" value="Thioredoxin-like_sf"/>
</dbReference>
<dbReference type="SUPFAM" id="SSF52833">
    <property type="entry name" value="Thioredoxin-like"/>
    <property type="match status" value="1"/>
</dbReference>
<protein>
    <submittedName>
        <fullName evidence="11">Thioredoxin domain-containing protein</fullName>
    </submittedName>
</protein>
<dbReference type="GO" id="GO:0009986">
    <property type="term" value="C:cell surface"/>
    <property type="evidence" value="ECO:0007669"/>
    <property type="project" value="TreeGrafter"/>
</dbReference>
<reference evidence="9 10" key="2">
    <citation type="submission" date="2018-11" db="EMBL/GenBank/DDBJ databases">
        <authorList>
            <consortium name="Pathogen Informatics"/>
        </authorList>
    </citation>
    <scope>NUCLEOTIDE SEQUENCE [LARGE SCALE GENOMIC DNA]</scope>
</reference>
<evidence type="ECO:0000256" key="5">
    <source>
        <dbReference type="ARBA" id="ARBA00023235"/>
    </source>
</evidence>
<evidence type="ECO:0000313" key="9">
    <source>
        <dbReference type="EMBL" id="VDP36652.1"/>
    </source>
</evidence>
<dbReference type="Pfam" id="PF00085">
    <property type="entry name" value="Thioredoxin"/>
    <property type="match status" value="1"/>
</dbReference>
<dbReference type="GO" id="GO:0003756">
    <property type="term" value="F:protein disulfide isomerase activity"/>
    <property type="evidence" value="ECO:0007669"/>
    <property type="project" value="InterPro"/>
</dbReference>
<evidence type="ECO:0000256" key="2">
    <source>
        <dbReference type="ARBA" id="ARBA00022729"/>
    </source>
</evidence>
<dbReference type="GO" id="GO:0005783">
    <property type="term" value="C:endoplasmic reticulum"/>
    <property type="evidence" value="ECO:0007669"/>
    <property type="project" value="TreeGrafter"/>
</dbReference>